<organism evidence="2 3">
    <name type="scientific">Stephanodiscus triporus</name>
    <dbReference type="NCBI Taxonomy" id="2934178"/>
    <lineage>
        <taxon>Eukaryota</taxon>
        <taxon>Sar</taxon>
        <taxon>Stramenopiles</taxon>
        <taxon>Ochrophyta</taxon>
        <taxon>Bacillariophyta</taxon>
        <taxon>Coscinodiscophyceae</taxon>
        <taxon>Thalassiosirophycidae</taxon>
        <taxon>Stephanodiscales</taxon>
        <taxon>Stephanodiscaceae</taxon>
        <taxon>Stephanodiscus</taxon>
    </lineage>
</organism>
<dbReference type="Proteomes" id="UP001530315">
    <property type="component" value="Unassembled WGS sequence"/>
</dbReference>
<dbReference type="SMART" id="SM00320">
    <property type="entry name" value="WD40"/>
    <property type="match status" value="3"/>
</dbReference>
<feature type="region of interest" description="Disordered" evidence="1">
    <location>
        <begin position="184"/>
        <end position="207"/>
    </location>
</feature>
<dbReference type="PANTHER" id="PTHR19920">
    <property type="entry name" value="WD40 PROTEIN CIAO1"/>
    <property type="match status" value="1"/>
</dbReference>
<accession>A0ABD3PTE3</accession>
<dbReference type="InterPro" id="IPR015943">
    <property type="entry name" value="WD40/YVTN_repeat-like_dom_sf"/>
</dbReference>
<dbReference type="InterPro" id="IPR001680">
    <property type="entry name" value="WD40_rpt"/>
</dbReference>
<dbReference type="PANTHER" id="PTHR19920:SF0">
    <property type="entry name" value="CYTOSOLIC IRON-SULFUR PROTEIN ASSEMBLY PROTEIN CIAO1-RELATED"/>
    <property type="match status" value="1"/>
</dbReference>
<protein>
    <submittedName>
        <fullName evidence="2">Uncharacterized protein</fullName>
    </submittedName>
</protein>
<evidence type="ECO:0000313" key="2">
    <source>
        <dbReference type="EMBL" id="KAL3790651.1"/>
    </source>
</evidence>
<dbReference type="AlphaFoldDB" id="A0ABD3PTE3"/>
<comment type="caution">
    <text evidence="2">The sequence shown here is derived from an EMBL/GenBank/DDBJ whole genome shotgun (WGS) entry which is preliminary data.</text>
</comment>
<reference evidence="2 3" key="1">
    <citation type="submission" date="2024-10" db="EMBL/GenBank/DDBJ databases">
        <title>Updated reference genomes for cyclostephanoid diatoms.</title>
        <authorList>
            <person name="Roberts W.R."/>
            <person name="Alverson A.J."/>
        </authorList>
    </citation>
    <scope>NUCLEOTIDE SEQUENCE [LARGE SCALE GENOMIC DNA]</scope>
    <source>
        <strain evidence="2 3">AJA276-08</strain>
    </source>
</reference>
<proteinExistence type="predicted"/>
<dbReference type="SUPFAM" id="SSF50978">
    <property type="entry name" value="WD40 repeat-like"/>
    <property type="match status" value="1"/>
</dbReference>
<keyword evidence="3" id="KW-1185">Reference proteome</keyword>
<evidence type="ECO:0000313" key="3">
    <source>
        <dbReference type="Proteomes" id="UP001530315"/>
    </source>
</evidence>
<name>A0ABD3PTE3_9STRA</name>
<dbReference type="EMBL" id="JALLAZ020000627">
    <property type="protein sequence ID" value="KAL3790651.1"/>
    <property type="molecule type" value="Genomic_DNA"/>
</dbReference>
<dbReference type="InterPro" id="IPR036322">
    <property type="entry name" value="WD40_repeat_dom_sf"/>
</dbReference>
<gene>
    <name evidence="2" type="ORF">ACHAW5_006748</name>
</gene>
<evidence type="ECO:0000256" key="1">
    <source>
        <dbReference type="SAM" id="MobiDB-lite"/>
    </source>
</evidence>
<dbReference type="Gene3D" id="2.130.10.10">
    <property type="entry name" value="YVTN repeat-like/Quinoprotein amine dehydrogenase"/>
    <property type="match status" value="1"/>
</dbReference>
<feature type="region of interest" description="Disordered" evidence="1">
    <location>
        <begin position="298"/>
        <end position="321"/>
    </location>
</feature>
<sequence>MEPALPSETENDGEKLKDKVEVKKLKDDIVVKSKDDEPGHVPRRTLVVYSGPTSMDRLQDKNGMYIDNMNYFIEHGISCFDDAPVSHSNGDIESVIVNYAFVLTQEVADYYTAPHGPLTKKIQECKGADKNAQGNIRWDAVRGRRWGLRPWSSSSSSLNPWRSAGSRQRRMRRALEEDQYSALGSIVDTDSSDDDDNDRCGYDGNEENAKRRHGYGNVVCRARAGGGGGEMGVGEGEGEFKCLAVLQSHGGDVLYGASYDDIIKVWAEEDGEWYCASTWDGSVHSSTDGSIGVWRKHTSAELSRRRGSSSSSSTRDGGSGSWDCVGRMSDAHSGYSITSVDCAPSRAGHGRVASCGGDDGINVHREEVINVGGGDHVVIAVAVDAHDGDVNCVRWHPLDGTCLASCGDDGAVIEDRVWWESR</sequence>